<evidence type="ECO:0000313" key="1">
    <source>
        <dbReference type="EMBL" id="MDT2403156.1"/>
    </source>
</evidence>
<dbReference type="RefSeq" id="WP_016179566.1">
    <property type="nucleotide sequence ID" value="NZ_CAAKOC010000204.1"/>
</dbReference>
<proteinExistence type="predicted"/>
<evidence type="ECO:0000313" key="3">
    <source>
        <dbReference type="EMBL" id="RVU93515.1"/>
    </source>
</evidence>
<organism evidence="1 7">
    <name type="scientific">Enterococcus avium</name>
    <name type="common">Streptococcus avium</name>
    <dbReference type="NCBI Taxonomy" id="33945"/>
    <lineage>
        <taxon>Bacteria</taxon>
        <taxon>Bacillati</taxon>
        <taxon>Bacillota</taxon>
        <taxon>Bacilli</taxon>
        <taxon>Lactobacillales</taxon>
        <taxon>Enterococcaceae</taxon>
        <taxon>Enterococcus</taxon>
    </lineage>
</organism>
<sequence>MEKLKREINELAESNARLGMLIDYLVDEKNLMASKSNHIFMLDMQDYVAALKKLTPSDSKKSVALPEIKQINHLLTRQYELMKMIQRDYARLEAQGTIPEELTFDKDKKKHFRRLQVINQLLLQDNIFFQSMLDAKKISGNIRIGEKKNWLQRLFGK</sequence>
<dbReference type="EMBL" id="PDXQ01000001">
    <property type="protein sequence ID" value="TRZ32667.1"/>
    <property type="molecule type" value="Genomic_DNA"/>
</dbReference>
<evidence type="ECO:0000313" key="5">
    <source>
        <dbReference type="Proteomes" id="UP000288388"/>
    </source>
</evidence>
<evidence type="ECO:0000313" key="7">
    <source>
        <dbReference type="Proteomes" id="UP001260773"/>
    </source>
</evidence>
<dbReference type="AlphaFoldDB" id="A0A2N8PZC8"/>
<dbReference type="EMBL" id="JARPWH010000042">
    <property type="protein sequence ID" value="MDT2403156.1"/>
    <property type="molecule type" value="Genomic_DNA"/>
</dbReference>
<accession>A0A2N8PZC8</accession>
<protein>
    <submittedName>
        <fullName evidence="1">Uncharacterized protein</fullName>
    </submittedName>
</protein>
<reference evidence="3 5" key="2">
    <citation type="submission" date="2018-12" db="EMBL/GenBank/DDBJ databases">
        <title>A novel vanA-carrying plasmid in a clinical isolate of Enterococcus avium.</title>
        <authorList>
            <person name="Bernasconi O.J."/>
            <person name="Luzzaro F."/>
            <person name="Endimiani A."/>
        </authorList>
    </citation>
    <scope>NUCLEOTIDE SEQUENCE [LARGE SCALE GENOMIC DNA]</scope>
    <source>
        <strain evidence="3 5">LC0559/18</strain>
    </source>
</reference>
<evidence type="ECO:0000313" key="6">
    <source>
        <dbReference type="Proteomes" id="UP000316316"/>
    </source>
</evidence>
<dbReference type="EMBL" id="RYZS01000001">
    <property type="protein sequence ID" value="RVU93515.1"/>
    <property type="molecule type" value="Genomic_DNA"/>
</dbReference>
<dbReference type="Proteomes" id="UP001264335">
    <property type="component" value="Unassembled WGS sequence"/>
</dbReference>
<comment type="caution">
    <text evidence="1">The sequence shown here is derived from an EMBL/GenBank/DDBJ whole genome shotgun (WGS) entry which is preliminary data.</text>
</comment>
<evidence type="ECO:0000313" key="4">
    <source>
        <dbReference type="EMBL" id="TRZ32667.1"/>
    </source>
</evidence>
<reference evidence="1 8" key="3">
    <citation type="submission" date="2023-03" db="EMBL/GenBank/DDBJ databases">
        <authorList>
            <person name="Shen W."/>
            <person name="Cai J."/>
        </authorList>
    </citation>
    <scope>NUCLEOTIDE SEQUENCE</scope>
    <source>
        <strain evidence="1">P33-2</strain>
        <strain evidence="2 8">Y2</strain>
    </source>
</reference>
<gene>
    <name evidence="4" type="ORF">AUF17_00645</name>
    <name evidence="3" type="ORF">EK398_00800</name>
    <name evidence="1" type="ORF">P7D43_12335</name>
    <name evidence="2" type="ORF">P7D79_12700</name>
</gene>
<reference evidence="4 6" key="1">
    <citation type="submission" date="2017-10" db="EMBL/GenBank/DDBJ databases">
        <title>FDA dAtabase for Regulatory Grade micrObial Sequences (FDA-ARGOS): Supporting development and validation of Infectious Disease Dx tests.</title>
        <authorList>
            <person name="Campos J."/>
            <person name="Goldberg B."/>
            <person name="Tallon L.J."/>
            <person name="Sadzewicz L."/>
            <person name="Sengamalay N."/>
            <person name="Ott S."/>
            <person name="Godinez A."/>
            <person name="Nagaraj S."/>
            <person name="Vyas G."/>
            <person name="Aluvathingal J."/>
            <person name="Nadendla S."/>
            <person name="Geyer C."/>
            <person name="Nandy P."/>
            <person name="Hobson J."/>
            <person name="Sichtig H."/>
        </authorList>
    </citation>
    <scope>NUCLEOTIDE SEQUENCE [LARGE SCALE GENOMIC DNA]</scope>
    <source>
        <strain evidence="4 6">FDAARGOS_185</strain>
    </source>
</reference>
<evidence type="ECO:0000313" key="2">
    <source>
        <dbReference type="EMBL" id="MDT2515076.1"/>
    </source>
</evidence>
<dbReference type="Proteomes" id="UP001260773">
    <property type="component" value="Unassembled WGS sequence"/>
</dbReference>
<evidence type="ECO:0000313" key="8">
    <source>
        <dbReference type="Proteomes" id="UP001264335"/>
    </source>
</evidence>
<dbReference type="Proteomes" id="UP000288388">
    <property type="component" value="Unassembled WGS sequence"/>
</dbReference>
<dbReference type="EMBL" id="JARPWY010000034">
    <property type="protein sequence ID" value="MDT2515076.1"/>
    <property type="molecule type" value="Genomic_DNA"/>
</dbReference>
<name>A0A2N8PZC8_ENTAV</name>
<dbReference type="Proteomes" id="UP000316316">
    <property type="component" value="Unassembled WGS sequence"/>
</dbReference>
<dbReference type="GeneID" id="69569207"/>